<accession>A0A4Z2HKY8</accession>
<comment type="caution">
    <text evidence="2">The sequence shown here is derived from an EMBL/GenBank/DDBJ whole genome shotgun (WGS) entry which is preliminary data.</text>
</comment>
<sequence length="88" mass="9571">MKSSVIKASTAAQRDSGATEPQHWYAADTTTQRAISLSVSLCEPVNSSTTAIIKAFRLITPFNWTVQAARAKWRLVSSAAEQSERASE</sequence>
<dbReference type="Proteomes" id="UP000314294">
    <property type="component" value="Unassembled WGS sequence"/>
</dbReference>
<protein>
    <submittedName>
        <fullName evidence="2">Uncharacterized protein</fullName>
    </submittedName>
</protein>
<feature type="region of interest" description="Disordered" evidence="1">
    <location>
        <begin position="1"/>
        <end position="21"/>
    </location>
</feature>
<name>A0A4Z2HKY8_9TELE</name>
<feature type="compositionally biased region" description="Polar residues" evidence="1">
    <location>
        <begin position="1"/>
        <end position="13"/>
    </location>
</feature>
<organism evidence="2 3">
    <name type="scientific">Liparis tanakae</name>
    <name type="common">Tanaka's snailfish</name>
    <dbReference type="NCBI Taxonomy" id="230148"/>
    <lineage>
        <taxon>Eukaryota</taxon>
        <taxon>Metazoa</taxon>
        <taxon>Chordata</taxon>
        <taxon>Craniata</taxon>
        <taxon>Vertebrata</taxon>
        <taxon>Euteleostomi</taxon>
        <taxon>Actinopterygii</taxon>
        <taxon>Neopterygii</taxon>
        <taxon>Teleostei</taxon>
        <taxon>Neoteleostei</taxon>
        <taxon>Acanthomorphata</taxon>
        <taxon>Eupercaria</taxon>
        <taxon>Perciformes</taxon>
        <taxon>Cottioidei</taxon>
        <taxon>Cottales</taxon>
        <taxon>Liparidae</taxon>
        <taxon>Liparis</taxon>
    </lineage>
</organism>
<keyword evidence="3" id="KW-1185">Reference proteome</keyword>
<evidence type="ECO:0000313" key="2">
    <source>
        <dbReference type="EMBL" id="TNN65502.1"/>
    </source>
</evidence>
<dbReference type="EMBL" id="SRLO01000234">
    <property type="protein sequence ID" value="TNN65502.1"/>
    <property type="molecule type" value="Genomic_DNA"/>
</dbReference>
<proteinExistence type="predicted"/>
<gene>
    <name evidence="2" type="ORF">EYF80_024321</name>
</gene>
<evidence type="ECO:0000256" key="1">
    <source>
        <dbReference type="SAM" id="MobiDB-lite"/>
    </source>
</evidence>
<dbReference type="AlphaFoldDB" id="A0A4Z2HKY8"/>
<reference evidence="2 3" key="1">
    <citation type="submission" date="2019-03" db="EMBL/GenBank/DDBJ databases">
        <title>First draft genome of Liparis tanakae, snailfish: a comprehensive survey of snailfish specific genes.</title>
        <authorList>
            <person name="Kim W."/>
            <person name="Song I."/>
            <person name="Jeong J.-H."/>
            <person name="Kim D."/>
            <person name="Kim S."/>
            <person name="Ryu S."/>
            <person name="Song J.Y."/>
            <person name="Lee S.K."/>
        </authorList>
    </citation>
    <scope>NUCLEOTIDE SEQUENCE [LARGE SCALE GENOMIC DNA]</scope>
    <source>
        <tissue evidence="2">Muscle</tissue>
    </source>
</reference>
<evidence type="ECO:0000313" key="3">
    <source>
        <dbReference type="Proteomes" id="UP000314294"/>
    </source>
</evidence>